<dbReference type="PROSITE" id="PS50006">
    <property type="entry name" value="FHA_DOMAIN"/>
    <property type="match status" value="1"/>
</dbReference>
<dbReference type="SUPFAM" id="SSF49879">
    <property type="entry name" value="SMAD/FHA domain"/>
    <property type="match status" value="1"/>
</dbReference>
<feature type="domain" description="FHA" evidence="7">
    <location>
        <begin position="44"/>
        <end position="93"/>
    </location>
</feature>
<keyword evidence="4" id="KW-0238">DNA-binding</keyword>
<dbReference type="Pfam" id="PF00498">
    <property type="entry name" value="FHA"/>
    <property type="match status" value="1"/>
</dbReference>
<dbReference type="SUPFAM" id="SSF46689">
    <property type="entry name" value="Homeodomain-like"/>
    <property type="match status" value="1"/>
</dbReference>
<dbReference type="InterPro" id="IPR003018">
    <property type="entry name" value="GAF"/>
</dbReference>
<dbReference type="CDD" id="cd00009">
    <property type="entry name" value="AAA"/>
    <property type="match status" value="1"/>
</dbReference>
<dbReference type="Pfam" id="PF01590">
    <property type="entry name" value="GAF"/>
    <property type="match status" value="1"/>
</dbReference>
<dbReference type="GO" id="GO:0005524">
    <property type="term" value="F:ATP binding"/>
    <property type="evidence" value="ECO:0007669"/>
    <property type="project" value="UniProtKB-KW"/>
</dbReference>
<evidence type="ECO:0000256" key="1">
    <source>
        <dbReference type="ARBA" id="ARBA00022741"/>
    </source>
</evidence>
<dbReference type="Pfam" id="PF00158">
    <property type="entry name" value="Sigma54_activat"/>
    <property type="match status" value="1"/>
</dbReference>
<organism evidence="9 10">
    <name type="scientific">Fuerstiella marisgermanici</name>
    <dbReference type="NCBI Taxonomy" id="1891926"/>
    <lineage>
        <taxon>Bacteria</taxon>
        <taxon>Pseudomonadati</taxon>
        <taxon>Planctomycetota</taxon>
        <taxon>Planctomycetia</taxon>
        <taxon>Planctomycetales</taxon>
        <taxon>Planctomycetaceae</taxon>
        <taxon>Fuerstiella</taxon>
    </lineage>
</organism>
<name>A0A1P8WSD8_9PLAN</name>
<dbReference type="PANTHER" id="PTHR32071">
    <property type="entry name" value="TRANSCRIPTIONAL REGULATORY PROTEIN"/>
    <property type="match status" value="1"/>
</dbReference>
<dbReference type="Pfam" id="PF25601">
    <property type="entry name" value="AAA_lid_14"/>
    <property type="match status" value="1"/>
</dbReference>
<dbReference type="InterPro" id="IPR009057">
    <property type="entry name" value="Homeodomain-like_sf"/>
</dbReference>
<dbReference type="Gene3D" id="3.40.50.300">
    <property type="entry name" value="P-loop containing nucleotide triphosphate hydrolases"/>
    <property type="match status" value="1"/>
</dbReference>
<dbReference type="PANTHER" id="PTHR32071:SF57">
    <property type="entry name" value="C4-DICARBOXYLATE TRANSPORT TRANSCRIPTIONAL REGULATORY PROTEIN DCTD"/>
    <property type="match status" value="1"/>
</dbReference>
<gene>
    <name evidence="9" type="primary">zraR_14</name>
    <name evidence="9" type="ORF">Fuma_06635</name>
</gene>
<dbReference type="RefSeq" id="WP_083732498.1">
    <property type="nucleotide sequence ID" value="NZ_CP017641.1"/>
</dbReference>
<dbReference type="SUPFAM" id="SSF52540">
    <property type="entry name" value="P-loop containing nucleoside triphosphate hydrolases"/>
    <property type="match status" value="1"/>
</dbReference>
<dbReference type="STRING" id="1891926.Fuma_06635"/>
<dbReference type="GO" id="GO:0006355">
    <property type="term" value="P:regulation of DNA-templated transcription"/>
    <property type="evidence" value="ECO:0007669"/>
    <property type="project" value="InterPro"/>
</dbReference>
<dbReference type="PRINTS" id="PR01590">
    <property type="entry name" value="HTHFIS"/>
</dbReference>
<dbReference type="InterPro" id="IPR029016">
    <property type="entry name" value="GAF-like_dom_sf"/>
</dbReference>
<evidence type="ECO:0000256" key="5">
    <source>
        <dbReference type="ARBA" id="ARBA00023163"/>
    </source>
</evidence>
<dbReference type="GO" id="GO:0043565">
    <property type="term" value="F:sequence-specific DNA binding"/>
    <property type="evidence" value="ECO:0007669"/>
    <property type="project" value="InterPro"/>
</dbReference>
<evidence type="ECO:0000313" key="9">
    <source>
        <dbReference type="EMBL" id="APZ96959.1"/>
    </source>
</evidence>
<feature type="region of interest" description="Disordered" evidence="6">
    <location>
        <begin position="116"/>
        <end position="147"/>
    </location>
</feature>
<evidence type="ECO:0000259" key="8">
    <source>
        <dbReference type="PROSITE" id="PS50045"/>
    </source>
</evidence>
<keyword evidence="3" id="KW-0805">Transcription regulation</keyword>
<dbReference type="SMART" id="SM00382">
    <property type="entry name" value="AAA"/>
    <property type="match status" value="1"/>
</dbReference>
<evidence type="ECO:0000256" key="6">
    <source>
        <dbReference type="SAM" id="MobiDB-lite"/>
    </source>
</evidence>
<dbReference type="InterPro" id="IPR027417">
    <property type="entry name" value="P-loop_NTPase"/>
</dbReference>
<dbReference type="Pfam" id="PF02954">
    <property type="entry name" value="HTH_8"/>
    <property type="match status" value="1"/>
</dbReference>
<keyword evidence="1" id="KW-0547">Nucleotide-binding</keyword>
<evidence type="ECO:0000313" key="10">
    <source>
        <dbReference type="Proteomes" id="UP000187735"/>
    </source>
</evidence>
<dbReference type="InterPro" id="IPR002197">
    <property type="entry name" value="HTH_Fis"/>
</dbReference>
<dbReference type="Gene3D" id="1.10.10.60">
    <property type="entry name" value="Homeodomain-like"/>
    <property type="match status" value="1"/>
</dbReference>
<dbReference type="Gene3D" id="3.30.450.40">
    <property type="match status" value="1"/>
</dbReference>
<sequence>MTAAAHDEFSEEDGSTPKTKQAFLLTWDGSSWRDVVRLRYDQVVTIGRSTTNKLVLHDDSCSRNHCEVFYSAGQWKLRDLDSRNGTIIGERTIKGDADLNKGDIIAIGHCRLAFTNDLESQPPTPPVSASGMDRETSPAASEAAEHPAILHRSSEPGFLAIGGDGASQTSGRTELARLYRLGLEMGAAQTRQQLTDVVLSNIASETVADISAVLLKGPDAPDNPAPADLLVMAYDSRRDLPYRRVSDNLSRVVLSGKEAVLARDVGQDRQLAVFDSLGEMRAESVICAPIHCDDRVRGLIHLYATNPDNPLDRDDLEYTVAVARQFALALDHLNERDSLRTGLNQARNENKSLRQQLGDDVQLIGNSAAMADLKDRTELIAETDANVLIRGESGCGKELIARTIHLKSPRRDGPFICMNCAALNESLLESELFGHEKGAFTGATERKTGRFEQADQGTLFLDEIGEMSSAIQAKFLRVLEGHPFERVGGHKPVEVDVRIVAATNRNLEEAVEDGDFRKDLYFRLHVAELVALPLRERTQDIPVLANFFLKKFVDKTGRMITGFTDEALQVLNDYQWPGNVRELQNTIERTVILCRNEVVRAADIQLSTLSARLSPAAATDGRPSREFQEESLADVERGHILATLDYTDWNKSRAAQILGIERSTLDRKLKRYHVSRPD</sequence>
<reference evidence="9 10" key="1">
    <citation type="journal article" date="2016" name="Front. Microbiol.">
        <title>Fuerstia marisgermanicae gen. nov., sp. nov., an Unusual Member of the Phylum Planctomycetes from the German Wadden Sea.</title>
        <authorList>
            <person name="Kohn T."/>
            <person name="Heuer A."/>
            <person name="Jogler M."/>
            <person name="Vollmers J."/>
            <person name="Boedeker C."/>
            <person name="Bunk B."/>
            <person name="Rast P."/>
            <person name="Borchert D."/>
            <person name="Glockner I."/>
            <person name="Freese H.M."/>
            <person name="Klenk H.P."/>
            <person name="Overmann J."/>
            <person name="Kaster A.K."/>
            <person name="Rohde M."/>
            <person name="Wiegand S."/>
            <person name="Jogler C."/>
        </authorList>
    </citation>
    <scope>NUCLEOTIDE SEQUENCE [LARGE SCALE GENOMIC DNA]</scope>
    <source>
        <strain evidence="9 10">NH11</strain>
    </source>
</reference>
<keyword evidence="10" id="KW-1185">Reference proteome</keyword>
<dbReference type="SMART" id="SM00240">
    <property type="entry name" value="FHA"/>
    <property type="match status" value="1"/>
</dbReference>
<evidence type="ECO:0000256" key="4">
    <source>
        <dbReference type="ARBA" id="ARBA00023125"/>
    </source>
</evidence>
<dbReference type="InterPro" id="IPR025944">
    <property type="entry name" value="Sigma_54_int_dom_CS"/>
</dbReference>
<dbReference type="KEGG" id="fmr:Fuma_06635"/>
<evidence type="ECO:0000259" key="7">
    <source>
        <dbReference type="PROSITE" id="PS50006"/>
    </source>
</evidence>
<dbReference type="EMBL" id="CP017641">
    <property type="protein sequence ID" value="APZ96959.1"/>
    <property type="molecule type" value="Genomic_DNA"/>
</dbReference>
<dbReference type="InterPro" id="IPR008984">
    <property type="entry name" value="SMAD_FHA_dom_sf"/>
</dbReference>
<feature type="domain" description="Sigma-54 factor interaction" evidence="8">
    <location>
        <begin position="363"/>
        <end position="592"/>
    </location>
</feature>
<dbReference type="SUPFAM" id="SSF55781">
    <property type="entry name" value="GAF domain-like"/>
    <property type="match status" value="1"/>
</dbReference>
<keyword evidence="5" id="KW-0804">Transcription</keyword>
<dbReference type="Gene3D" id="2.60.200.20">
    <property type="match status" value="1"/>
</dbReference>
<dbReference type="AlphaFoldDB" id="A0A1P8WSD8"/>
<dbReference type="InterPro" id="IPR000253">
    <property type="entry name" value="FHA_dom"/>
</dbReference>
<dbReference type="InterPro" id="IPR003593">
    <property type="entry name" value="AAA+_ATPase"/>
</dbReference>
<keyword evidence="2" id="KW-0067">ATP-binding</keyword>
<dbReference type="FunFam" id="3.40.50.300:FF:000006">
    <property type="entry name" value="DNA-binding transcriptional regulator NtrC"/>
    <property type="match status" value="1"/>
</dbReference>
<dbReference type="InterPro" id="IPR058031">
    <property type="entry name" value="AAA_lid_NorR"/>
</dbReference>
<dbReference type="PROSITE" id="PS50045">
    <property type="entry name" value="SIGMA54_INTERACT_4"/>
    <property type="match status" value="1"/>
</dbReference>
<evidence type="ECO:0000256" key="3">
    <source>
        <dbReference type="ARBA" id="ARBA00023015"/>
    </source>
</evidence>
<protein>
    <submittedName>
        <fullName evidence="9">Transcriptional regulatory protein ZraR</fullName>
    </submittedName>
</protein>
<evidence type="ECO:0000256" key="2">
    <source>
        <dbReference type="ARBA" id="ARBA00022840"/>
    </source>
</evidence>
<dbReference type="InterPro" id="IPR002078">
    <property type="entry name" value="Sigma_54_int"/>
</dbReference>
<dbReference type="OrthoDB" id="9761019at2"/>
<accession>A0A1P8WSD8</accession>
<dbReference type="Gene3D" id="1.10.8.60">
    <property type="match status" value="1"/>
</dbReference>
<proteinExistence type="predicted"/>
<dbReference type="Proteomes" id="UP000187735">
    <property type="component" value="Chromosome"/>
</dbReference>
<dbReference type="CDD" id="cd00060">
    <property type="entry name" value="FHA"/>
    <property type="match status" value="1"/>
</dbReference>
<dbReference type="PROSITE" id="PS00688">
    <property type="entry name" value="SIGMA54_INTERACT_3"/>
    <property type="match status" value="1"/>
</dbReference>